<reference evidence="1" key="1">
    <citation type="submission" date="2014-11" db="EMBL/GenBank/DDBJ databases">
        <authorList>
            <person name="Amaro Gonzalez C."/>
        </authorList>
    </citation>
    <scope>NUCLEOTIDE SEQUENCE</scope>
</reference>
<dbReference type="EMBL" id="GBXM01004807">
    <property type="protein sequence ID" value="JAI03771.1"/>
    <property type="molecule type" value="Transcribed_RNA"/>
</dbReference>
<protein>
    <submittedName>
        <fullName evidence="1">Uncharacterized protein</fullName>
    </submittedName>
</protein>
<dbReference type="AlphaFoldDB" id="A0A0E9XPM2"/>
<reference evidence="1" key="2">
    <citation type="journal article" date="2015" name="Fish Shellfish Immunol.">
        <title>Early steps in the European eel (Anguilla anguilla)-Vibrio vulnificus interaction in the gills: Role of the RtxA13 toxin.</title>
        <authorList>
            <person name="Callol A."/>
            <person name="Pajuelo D."/>
            <person name="Ebbesson L."/>
            <person name="Teles M."/>
            <person name="MacKenzie S."/>
            <person name="Amaro C."/>
        </authorList>
    </citation>
    <scope>NUCLEOTIDE SEQUENCE</scope>
</reference>
<organism evidence="1">
    <name type="scientific">Anguilla anguilla</name>
    <name type="common">European freshwater eel</name>
    <name type="synonym">Muraena anguilla</name>
    <dbReference type="NCBI Taxonomy" id="7936"/>
    <lineage>
        <taxon>Eukaryota</taxon>
        <taxon>Metazoa</taxon>
        <taxon>Chordata</taxon>
        <taxon>Craniata</taxon>
        <taxon>Vertebrata</taxon>
        <taxon>Euteleostomi</taxon>
        <taxon>Actinopterygii</taxon>
        <taxon>Neopterygii</taxon>
        <taxon>Teleostei</taxon>
        <taxon>Anguilliformes</taxon>
        <taxon>Anguillidae</taxon>
        <taxon>Anguilla</taxon>
    </lineage>
</organism>
<sequence length="27" mass="3347">MCIKHTGIHWCVSHLFLKIFHFQKNMF</sequence>
<name>A0A0E9XPM2_ANGAN</name>
<accession>A0A0E9XPM2</accession>
<proteinExistence type="predicted"/>
<evidence type="ECO:0000313" key="1">
    <source>
        <dbReference type="EMBL" id="JAI03771.1"/>
    </source>
</evidence>